<sequence length="108" mass="12259">VKGVEVIGDYYYTCCTESEECRWDKVSPLYISEGADYESWRQQETCPGPSIRGIVKSKLDKCMIHVDTFSSVPFYIGPEKYTGLPTPLIYSKPEVLVFKHSSAISDTY</sequence>
<name>A0A914ZX37_PARUN</name>
<protein>
    <submittedName>
        <fullName evidence="2">Ras-GAP domain-containing protein</fullName>
    </submittedName>
</protein>
<reference evidence="2" key="1">
    <citation type="submission" date="2022-11" db="UniProtKB">
        <authorList>
            <consortium name="WormBaseParasite"/>
        </authorList>
    </citation>
    <scope>IDENTIFICATION</scope>
</reference>
<accession>A0A914ZX37</accession>
<proteinExistence type="predicted"/>
<evidence type="ECO:0000313" key="2">
    <source>
        <dbReference type="WBParaSite" id="PgB44_g001_t16"/>
    </source>
</evidence>
<dbReference type="WBParaSite" id="PgB44_g001_t16">
    <property type="protein sequence ID" value="PgB44_g001_t16"/>
    <property type="gene ID" value="PgB44_g001"/>
</dbReference>
<organism evidence="1 2">
    <name type="scientific">Parascaris univalens</name>
    <name type="common">Nematode worm</name>
    <dbReference type="NCBI Taxonomy" id="6257"/>
    <lineage>
        <taxon>Eukaryota</taxon>
        <taxon>Metazoa</taxon>
        <taxon>Ecdysozoa</taxon>
        <taxon>Nematoda</taxon>
        <taxon>Chromadorea</taxon>
        <taxon>Rhabditida</taxon>
        <taxon>Spirurina</taxon>
        <taxon>Ascaridomorpha</taxon>
        <taxon>Ascaridoidea</taxon>
        <taxon>Ascarididae</taxon>
        <taxon>Parascaris</taxon>
    </lineage>
</organism>
<dbReference type="AlphaFoldDB" id="A0A914ZX37"/>
<keyword evidence="1" id="KW-1185">Reference proteome</keyword>
<evidence type="ECO:0000313" key="1">
    <source>
        <dbReference type="Proteomes" id="UP000887569"/>
    </source>
</evidence>
<dbReference type="Proteomes" id="UP000887569">
    <property type="component" value="Unplaced"/>
</dbReference>